<dbReference type="AlphaFoldDB" id="A0A4V3XAR3"/>
<sequence>MPAQSTSTKTTNGRDGGLRTPKQCLEARKEVPLRLEGSRKGPPSNAGNIRSSHPSQGLKGNDRLDDECDTNLGKLSISRRRISAPVSPVASPLSRHKECSEKENITLEDTPLRHVRARPASGTIRKKPLPQLGPGKNNDLKLVSKTSQLSMTVKPSSGDHTQASTTDKGTTAKARPRPNSIVIPKTQSVLTSMTKPKMQTSSNQNIGTKRSSFTLTRSSTLPKKLTQPSIAKAASYCTEVSPSNTTPKVPSVTATPCSPWSPSALRKLFSVTECEPELEPLQLEDISARNLPDWLLEPTEDLVAIQFTEKAPPTTPLEHQPEVYEDDRLLKAKDTTVEDSSALIESPVLTSTEVQQASTNTCPDSSPGGSNSQEVEATTAIFTETLKLSDNTGFEVVLPLPSVYSVEPIGLHKRKDTDNLRNASKGLQSLSENELIDSISQPSLNDQGLHGVLESTVVSERNMSVEEATNADSSPTPMPTRADSINQSPTPIRTPTMPTLRTSLFPLLLRFTPPGLASGLASAYAR</sequence>
<feature type="compositionally biased region" description="Polar residues" evidence="1">
    <location>
        <begin position="151"/>
        <end position="169"/>
    </location>
</feature>
<name>A0A4V3XAR3_9AGAM</name>
<protein>
    <submittedName>
        <fullName evidence="2">Uncharacterized protein</fullName>
    </submittedName>
</protein>
<dbReference type="EMBL" id="SGPK01000700">
    <property type="protein sequence ID" value="THG99112.1"/>
    <property type="molecule type" value="Genomic_DNA"/>
</dbReference>
<dbReference type="Proteomes" id="UP000308199">
    <property type="component" value="Unassembled WGS sequence"/>
</dbReference>
<gene>
    <name evidence="2" type="ORF">EW145_g7320</name>
</gene>
<dbReference type="OrthoDB" id="10685162at2759"/>
<evidence type="ECO:0000256" key="1">
    <source>
        <dbReference type="SAM" id="MobiDB-lite"/>
    </source>
</evidence>
<feature type="region of interest" description="Disordered" evidence="1">
    <location>
        <begin position="464"/>
        <end position="498"/>
    </location>
</feature>
<accession>A0A4V3XAR3</accession>
<feature type="compositionally biased region" description="Polar residues" evidence="1">
    <location>
        <begin position="1"/>
        <end position="13"/>
    </location>
</feature>
<evidence type="ECO:0000313" key="2">
    <source>
        <dbReference type="EMBL" id="THG99112.1"/>
    </source>
</evidence>
<keyword evidence="3" id="KW-1185">Reference proteome</keyword>
<feature type="region of interest" description="Disordered" evidence="1">
    <location>
        <begin position="151"/>
        <end position="177"/>
    </location>
</feature>
<proteinExistence type="predicted"/>
<organism evidence="2 3">
    <name type="scientific">Phellinidium pouzarii</name>
    <dbReference type="NCBI Taxonomy" id="167371"/>
    <lineage>
        <taxon>Eukaryota</taxon>
        <taxon>Fungi</taxon>
        <taxon>Dikarya</taxon>
        <taxon>Basidiomycota</taxon>
        <taxon>Agaricomycotina</taxon>
        <taxon>Agaricomycetes</taxon>
        <taxon>Hymenochaetales</taxon>
        <taxon>Hymenochaetaceae</taxon>
        <taxon>Phellinidium</taxon>
    </lineage>
</organism>
<feature type="region of interest" description="Disordered" evidence="1">
    <location>
        <begin position="1"/>
        <end position="101"/>
    </location>
</feature>
<feature type="compositionally biased region" description="Polar residues" evidence="1">
    <location>
        <begin position="45"/>
        <end position="55"/>
    </location>
</feature>
<feature type="compositionally biased region" description="Low complexity" evidence="1">
    <location>
        <begin position="83"/>
        <end position="92"/>
    </location>
</feature>
<evidence type="ECO:0000313" key="3">
    <source>
        <dbReference type="Proteomes" id="UP000308199"/>
    </source>
</evidence>
<feature type="compositionally biased region" description="Basic and acidic residues" evidence="1">
    <location>
        <begin position="25"/>
        <end position="39"/>
    </location>
</feature>
<feature type="compositionally biased region" description="Polar residues" evidence="1">
    <location>
        <begin position="483"/>
        <end position="498"/>
    </location>
</feature>
<reference evidence="2 3" key="1">
    <citation type="submission" date="2019-02" db="EMBL/GenBank/DDBJ databases">
        <title>Genome sequencing of the rare red list fungi Phellinidium pouzarii.</title>
        <authorList>
            <person name="Buettner E."/>
            <person name="Kellner H."/>
        </authorList>
    </citation>
    <scope>NUCLEOTIDE SEQUENCE [LARGE SCALE GENOMIC DNA]</scope>
    <source>
        <strain evidence="2 3">DSM 108285</strain>
    </source>
</reference>
<comment type="caution">
    <text evidence="2">The sequence shown here is derived from an EMBL/GenBank/DDBJ whole genome shotgun (WGS) entry which is preliminary data.</text>
</comment>
<feature type="non-terminal residue" evidence="2">
    <location>
        <position position="526"/>
    </location>
</feature>